<dbReference type="EMBL" id="JABXBU010000012">
    <property type="protein sequence ID" value="KAF8789847.1"/>
    <property type="molecule type" value="Genomic_DNA"/>
</dbReference>
<evidence type="ECO:0000313" key="2">
    <source>
        <dbReference type="EMBL" id="KAF8789847.1"/>
    </source>
</evidence>
<proteinExistence type="predicted"/>
<dbReference type="GO" id="GO:0000049">
    <property type="term" value="F:tRNA binding"/>
    <property type="evidence" value="ECO:0007669"/>
    <property type="project" value="TreeGrafter"/>
</dbReference>
<dbReference type="GO" id="GO:0004814">
    <property type="term" value="F:arginine-tRNA ligase activity"/>
    <property type="evidence" value="ECO:0007669"/>
    <property type="project" value="InterPro"/>
</dbReference>
<evidence type="ECO:0000313" key="3">
    <source>
        <dbReference type="Proteomes" id="UP000807504"/>
    </source>
</evidence>
<dbReference type="GO" id="GO:0005524">
    <property type="term" value="F:ATP binding"/>
    <property type="evidence" value="ECO:0007669"/>
    <property type="project" value="InterPro"/>
</dbReference>
<dbReference type="PANTHER" id="PTHR16043:SF1">
    <property type="entry name" value="DALR ANTICODON-BINDING DOMAIN-CONTAINING PROTEIN 3"/>
    <property type="match status" value="1"/>
</dbReference>
<dbReference type="GO" id="GO:0006420">
    <property type="term" value="P:arginyl-tRNA aminoacylation"/>
    <property type="evidence" value="ECO:0007669"/>
    <property type="project" value="InterPro"/>
</dbReference>
<dbReference type="InterPro" id="IPR037380">
    <property type="entry name" value="DALRD3"/>
</dbReference>
<dbReference type="Gene3D" id="1.10.730.10">
    <property type="entry name" value="Isoleucyl-tRNA Synthetase, Domain 1"/>
    <property type="match status" value="1"/>
</dbReference>
<gene>
    <name evidence="2" type="ORF">HNY73_007756</name>
</gene>
<protein>
    <submittedName>
        <fullName evidence="2">DALR anticodon-binding domain-containing</fullName>
    </submittedName>
</protein>
<evidence type="ECO:0000259" key="1">
    <source>
        <dbReference type="SMART" id="SM00836"/>
    </source>
</evidence>
<dbReference type="Pfam" id="PF05746">
    <property type="entry name" value="DALR_1"/>
    <property type="match status" value="1"/>
</dbReference>
<organism evidence="2 3">
    <name type="scientific">Argiope bruennichi</name>
    <name type="common">Wasp spider</name>
    <name type="synonym">Aranea bruennichi</name>
    <dbReference type="NCBI Taxonomy" id="94029"/>
    <lineage>
        <taxon>Eukaryota</taxon>
        <taxon>Metazoa</taxon>
        <taxon>Ecdysozoa</taxon>
        <taxon>Arthropoda</taxon>
        <taxon>Chelicerata</taxon>
        <taxon>Arachnida</taxon>
        <taxon>Araneae</taxon>
        <taxon>Araneomorphae</taxon>
        <taxon>Entelegynae</taxon>
        <taxon>Araneoidea</taxon>
        <taxon>Araneidae</taxon>
        <taxon>Argiope</taxon>
    </lineage>
</organism>
<dbReference type="GO" id="GO:0106217">
    <property type="term" value="P:tRNA C3-cytosine methylation"/>
    <property type="evidence" value="ECO:0007669"/>
    <property type="project" value="TreeGrafter"/>
</dbReference>
<reference evidence="2" key="1">
    <citation type="journal article" date="2020" name="bioRxiv">
        <title>Chromosome-level reference genome of the European wasp spider Argiope bruennichi: a resource for studies on range expansion and evolutionary adaptation.</title>
        <authorList>
            <person name="Sheffer M.M."/>
            <person name="Hoppe A."/>
            <person name="Krehenwinkel H."/>
            <person name="Uhl G."/>
            <person name="Kuss A.W."/>
            <person name="Jensen L."/>
            <person name="Jensen C."/>
            <person name="Gillespie R.G."/>
            <person name="Hoff K.J."/>
            <person name="Prost S."/>
        </authorList>
    </citation>
    <scope>NUCLEOTIDE SEQUENCE</scope>
</reference>
<name>A0A8T0FEW7_ARGBR</name>
<dbReference type="PANTHER" id="PTHR16043">
    <property type="entry name" value="DALRD3 PROTEIN"/>
    <property type="match status" value="1"/>
</dbReference>
<dbReference type="SUPFAM" id="SSF47323">
    <property type="entry name" value="Anticodon-binding domain of a subclass of class I aminoacyl-tRNA synthetases"/>
    <property type="match status" value="1"/>
</dbReference>
<reference evidence="2" key="2">
    <citation type="submission" date="2020-06" db="EMBL/GenBank/DDBJ databases">
        <authorList>
            <person name="Sheffer M."/>
        </authorList>
    </citation>
    <scope>NUCLEOTIDE SEQUENCE</scope>
</reference>
<dbReference type="AlphaFoldDB" id="A0A8T0FEW7"/>
<dbReference type="Proteomes" id="UP000807504">
    <property type="component" value="Unassembled WGS sequence"/>
</dbReference>
<feature type="domain" description="DALR anticodon binding" evidence="1">
    <location>
        <begin position="396"/>
        <end position="535"/>
    </location>
</feature>
<dbReference type="InterPro" id="IPR009080">
    <property type="entry name" value="tRNAsynth_Ia_anticodon-bd"/>
</dbReference>
<sequence length="535" mass="62226">MSLLESLQSLSLSKGNTERSYYYLKFQNDIQVIFDEICTSKGIARVNITIMKGSIYLKGDYFIPLKSNETFQLNCQELLEKLKNLSCVLSVEIDTNFNLLLCVKRTVVYQDTLSQISEISSNYGMFEKNKSVLIFIDKGKLDCCDSLRNTLLAEHIISLLGANKVEVFYFEDRRDFSSGYPNSTRLPCSRNCLSLNDVCEDLEFKINNSKWKIDSEIMDCLCMDVEKYIKENCLQQKYGKVISRITLSNNNLYEDLYRTAFIKHLLIDHMTKIPDFILYIGSQSHSIQIYKSGILLEMLEELTSTQVYIFNQNARFKDENKLSADDLVLAYKSEIEKAMEHKYGEFTTTDKTWSKRIQSLVDSAVKFEFLKVNHNSILNLKHPGSQSGGKSCGIFVQYNFARLSNLFRNFEAKVKESYYQPLQLLEEVDFNLLKLEEEWNLFHFVLSFPQVVKTLLESLLSKENKKARFYFNKICIMLQDLCRYLSLYYSKIRILSGPQIHLQKVMNARLWLLKGIYQVFVNSFSLLNINGLDLM</sequence>
<accession>A0A8T0FEW7</accession>
<dbReference type="InterPro" id="IPR008909">
    <property type="entry name" value="DALR_anticod-bd"/>
</dbReference>
<keyword evidence="3" id="KW-1185">Reference proteome</keyword>
<comment type="caution">
    <text evidence="2">The sequence shown here is derived from an EMBL/GenBank/DDBJ whole genome shotgun (WGS) entry which is preliminary data.</text>
</comment>
<dbReference type="SMART" id="SM00836">
    <property type="entry name" value="DALR_1"/>
    <property type="match status" value="1"/>
</dbReference>